<evidence type="ECO:0000256" key="6">
    <source>
        <dbReference type="SAM" id="Phobius"/>
    </source>
</evidence>
<reference evidence="7 8" key="1">
    <citation type="submission" date="2024-02" db="EMBL/GenBank/DDBJ databases">
        <authorList>
            <person name="Saticioglu I.B."/>
        </authorList>
    </citation>
    <scope>NUCLEOTIDE SEQUENCE [LARGE SCALE GENOMIC DNA]</scope>
    <source>
        <strain evidence="7 8">Mu-86</strain>
    </source>
</reference>
<feature type="transmembrane region" description="Helical" evidence="6">
    <location>
        <begin position="59"/>
        <end position="80"/>
    </location>
</feature>
<feature type="transmembrane region" description="Helical" evidence="6">
    <location>
        <begin position="195"/>
        <end position="213"/>
    </location>
</feature>
<feature type="transmembrane region" description="Helical" evidence="6">
    <location>
        <begin position="92"/>
        <end position="108"/>
    </location>
</feature>
<dbReference type="CDD" id="cd06580">
    <property type="entry name" value="TM_PBP1_transp_TpRbsC_like"/>
    <property type="match status" value="1"/>
</dbReference>
<keyword evidence="3 6" id="KW-0812">Transmembrane</keyword>
<comment type="caution">
    <text evidence="7">The sequence shown here is derived from an EMBL/GenBank/DDBJ whole genome shotgun (WGS) entry which is preliminary data.</text>
</comment>
<sequence>MDRDSIERGALRLALPVGAVVIALVFGGLLVSTLGVSPFDAAGTVIQAGFSCSSTHCSLAGTLALASPIIFCALGAVVSLRSGLFSIGQEGQYALGGLAGAVIGYSIPAPAVLSPILCLLAAALVGAAWGVIPAILKVYLGVNELIITIVLNAMAGLLVDFLVNYPLRAEASTVGYTQTIRDEAKLPVWDVSTKFGLAFVLAVIACGLVWFYLSRTTRGYEQRMSGEATLFARYTGMSATASVLRAGLIGGALAGIGGGVQVIGSNYRVIEGFSDGTGFTGLTAAILGGTTAIGAGIVGVFYAGITVGAVNGLQIALGVPREIGSTVLAMMIVLVAIQAPLLLRIQRAIDKRRANRRSGTSRGTVMVGSSQ</sequence>
<evidence type="ECO:0000256" key="4">
    <source>
        <dbReference type="ARBA" id="ARBA00022989"/>
    </source>
</evidence>
<dbReference type="PANTHER" id="PTHR47089:SF1">
    <property type="entry name" value="GUANOSINE ABC TRANSPORTER PERMEASE PROTEIN NUPP"/>
    <property type="match status" value="1"/>
</dbReference>
<dbReference type="PANTHER" id="PTHR47089">
    <property type="entry name" value="ABC TRANSPORTER, PERMEASE PROTEIN"/>
    <property type="match status" value="1"/>
</dbReference>
<proteinExistence type="predicted"/>
<name>A0ABU8LU33_9MICO</name>
<feature type="transmembrane region" description="Helical" evidence="6">
    <location>
        <begin position="278"/>
        <end position="303"/>
    </location>
</feature>
<feature type="transmembrane region" description="Helical" evidence="6">
    <location>
        <begin position="323"/>
        <end position="343"/>
    </location>
</feature>
<keyword evidence="8" id="KW-1185">Reference proteome</keyword>
<dbReference type="EMBL" id="JBBDGL010000001">
    <property type="protein sequence ID" value="MEJ1154790.1"/>
    <property type="molecule type" value="Genomic_DNA"/>
</dbReference>
<accession>A0ABU8LU33</accession>
<keyword evidence="4 6" id="KW-1133">Transmembrane helix</keyword>
<organism evidence="7 8">
    <name type="scientific">Microbacterium marmarense</name>
    <dbReference type="NCBI Taxonomy" id="3122051"/>
    <lineage>
        <taxon>Bacteria</taxon>
        <taxon>Bacillati</taxon>
        <taxon>Actinomycetota</taxon>
        <taxon>Actinomycetes</taxon>
        <taxon>Micrococcales</taxon>
        <taxon>Microbacteriaceae</taxon>
        <taxon>Microbacterium</taxon>
    </lineage>
</organism>
<evidence type="ECO:0000256" key="2">
    <source>
        <dbReference type="ARBA" id="ARBA00022475"/>
    </source>
</evidence>
<evidence type="ECO:0000313" key="8">
    <source>
        <dbReference type="Proteomes" id="UP001368654"/>
    </source>
</evidence>
<keyword evidence="5 6" id="KW-0472">Membrane</keyword>
<evidence type="ECO:0000256" key="1">
    <source>
        <dbReference type="ARBA" id="ARBA00004651"/>
    </source>
</evidence>
<dbReference type="RefSeq" id="WP_337337218.1">
    <property type="nucleotide sequence ID" value="NZ_JBBDGL010000001.1"/>
</dbReference>
<evidence type="ECO:0000256" key="5">
    <source>
        <dbReference type="ARBA" id="ARBA00023136"/>
    </source>
</evidence>
<feature type="transmembrane region" description="Helical" evidence="6">
    <location>
        <begin position="114"/>
        <end position="136"/>
    </location>
</feature>
<gene>
    <name evidence="7" type="ORF">WDU96_04135</name>
</gene>
<feature type="transmembrane region" description="Helical" evidence="6">
    <location>
        <begin position="12"/>
        <end position="39"/>
    </location>
</feature>
<evidence type="ECO:0000256" key="3">
    <source>
        <dbReference type="ARBA" id="ARBA00022692"/>
    </source>
</evidence>
<comment type="subcellular location">
    <subcellularLocation>
        <location evidence="1">Cell membrane</location>
        <topology evidence="1">Multi-pass membrane protein</topology>
    </subcellularLocation>
</comment>
<protein>
    <submittedName>
        <fullName evidence="7">ABC transporter permease</fullName>
    </submittedName>
</protein>
<keyword evidence="2" id="KW-1003">Cell membrane</keyword>
<dbReference type="Proteomes" id="UP001368654">
    <property type="component" value="Unassembled WGS sequence"/>
</dbReference>
<dbReference type="Pfam" id="PF02653">
    <property type="entry name" value="BPD_transp_2"/>
    <property type="match status" value="1"/>
</dbReference>
<dbReference type="InterPro" id="IPR001851">
    <property type="entry name" value="ABC_transp_permease"/>
</dbReference>
<evidence type="ECO:0000313" key="7">
    <source>
        <dbReference type="EMBL" id="MEJ1154790.1"/>
    </source>
</evidence>
<feature type="transmembrane region" description="Helical" evidence="6">
    <location>
        <begin position="145"/>
        <end position="163"/>
    </location>
</feature>